<feature type="transmembrane region" description="Helical" evidence="6">
    <location>
        <begin position="12"/>
        <end position="32"/>
    </location>
</feature>
<evidence type="ECO:0000256" key="5">
    <source>
        <dbReference type="ARBA" id="ARBA00023136"/>
    </source>
</evidence>
<dbReference type="PANTHER" id="PTHR38459">
    <property type="entry name" value="PROPHAGE BACTOPRENOL-LINKED GLUCOSE TRANSLOCASE HOMOLOG"/>
    <property type="match status" value="1"/>
</dbReference>
<dbReference type="PANTHER" id="PTHR38459:SF1">
    <property type="entry name" value="PROPHAGE BACTOPRENOL-LINKED GLUCOSE TRANSLOCASE HOMOLOG"/>
    <property type="match status" value="1"/>
</dbReference>
<sequence>MKRLLRSGLKFLLVGGLSTAIELAAFNLFVLVWRWDPVSAKVVSSLIALVNAYVGNREWAFRHRRGRSRWIELLAFVAVNVACTALGAGLISAGIWLMGPPEPLALNLINLASIAVVVVVRFVLYHFIVFRASAEAPLQSSIAPSLSV</sequence>
<proteinExistence type="inferred from homology"/>
<dbReference type="GO" id="GO:0000271">
    <property type="term" value="P:polysaccharide biosynthetic process"/>
    <property type="evidence" value="ECO:0007669"/>
    <property type="project" value="InterPro"/>
</dbReference>
<feature type="domain" description="GtrA/DPMS transmembrane" evidence="7">
    <location>
        <begin position="10"/>
        <end position="130"/>
    </location>
</feature>
<accession>A0A4S4FK89</accession>
<keyword evidence="5 6" id="KW-0472">Membrane</keyword>
<feature type="transmembrane region" description="Helical" evidence="6">
    <location>
        <begin position="38"/>
        <end position="54"/>
    </location>
</feature>
<reference evidence="8 9" key="1">
    <citation type="submission" date="2019-04" db="EMBL/GenBank/DDBJ databases">
        <authorList>
            <person name="Jiang L."/>
        </authorList>
    </citation>
    <scope>NUCLEOTIDE SEQUENCE [LARGE SCALE GENOMIC DNA]</scope>
    <source>
        <strain evidence="8 9">YIM 131853</strain>
    </source>
</reference>
<dbReference type="InterPro" id="IPR007267">
    <property type="entry name" value="GtrA_DPMS_TM"/>
</dbReference>
<comment type="subcellular location">
    <subcellularLocation>
        <location evidence="1">Membrane</location>
        <topology evidence="1">Multi-pass membrane protein</topology>
    </subcellularLocation>
</comment>
<keyword evidence="4 6" id="KW-1133">Transmembrane helix</keyword>
<dbReference type="GO" id="GO:0005886">
    <property type="term" value="C:plasma membrane"/>
    <property type="evidence" value="ECO:0007669"/>
    <property type="project" value="TreeGrafter"/>
</dbReference>
<keyword evidence="3 6" id="KW-0812">Transmembrane</keyword>
<dbReference type="Proteomes" id="UP000309133">
    <property type="component" value="Unassembled WGS sequence"/>
</dbReference>
<dbReference type="OrthoDB" id="9807815at2"/>
<gene>
    <name evidence="8" type="ORF">E6C64_09410</name>
</gene>
<keyword evidence="9" id="KW-1185">Reference proteome</keyword>
<evidence type="ECO:0000256" key="1">
    <source>
        <dbReference type="ARBA" id="ARBA00004141"/>
    </source>
</evidence>
<evidence type="ECO:0000259" key="7">
    <source>
        <dbReference type="Pfam" id="PF04138"/>
    </source>
</evidence>
<evidence type="ECO:0000313" key="9">
    <source>
        <dbReference type="Proteomes" id="UP000309133"/>
    </source>
</evidence>
<evidence type="ECO:0000256" key="3">
    <source>
        <dbReference type="ARBA" id="ARBA00022692"/>
    </source>
</evidence>
<comment type="similarity">
    <text evidence="2">Belongs to the GtrA family.</text>
</comment>
<comment type="caution">
    <text evidence="8">The sequence shown here is derived from an EMBL/GenBank/DDBJ whole genome shotgun (WGS) entry which is preliminary data.</text>
</comment>
<dbReference type="InterPro" id="IPR051401">
    <property type="entry name" value="GtrA_CellWall_Glycosyl"/>
</dbReference>
<dbReference type="Pfam" id="PF04138">
    <property type="entry name" value="GtrA_DPMS_TM"/>
    <property type="match status" value="1"/>
</dbReference>
<name>A0A4S4FK89_9MICO</name>
<evidence type="ECO:0000256" key="6">
    <source>
        <dbReference type="SAM" id="Phobius"/>
    </source>
</evidence>
<evidence type="ECO:0000256" key="2">
    <source>
        <dbReference type="ARBA" id="ARBA00009399"/>
    </source>
</evidence>
<dbReference type="AlphaFoldDB" id="A0A4S4FK89"/>
<feature type="transmembrane region" description="Helical" evidence="6">
    <location>
        <begin position="74"/>
        <end position="98"/>
    </location>
</feature>
<organism evidence="8 9">
    <name type="scientific">Naasia lichenicola</name>
    <dbReference type="NCBI Taxonomy" id="2565933"/>
    <lineage>
        <taxon>Bacteria</taxon>
        <taxon>Bacillati</taxon>
        <taxon>Actinomycetota</taxon>
        <taxon>Actinomycetes</taxon>
        <taxon>Micrococcales</taxon>
        <taxon>Microbacteriaceae</taxon>
        <taxon>Naasia</taxon>
    </lineage>
</organism>
<dbReference type="RefSeq" id="WP_136427256.1">
    <property type="nucleotide sequence ID" value="NZ_SSSM01000004.1"/>
</dbReference>
<evidence type="ECO:0000313" key="8">
    <source>
        <dbReference type="EMBL" id="THG30843.1"/>
    </source>
</evidence>
<feature type="transmembrane region" description="Helical" evidence="6">
    <location>
        <begin position="104"/>
        <end position="124"/>
    </location>
</feature>
<dbReference type="EMBL" id="SSSM01000004">
    <property type="protein sequence ID" value="THG30843.1"/>
    <property type="molecule type" value="Genomic_DNA"/>
</dbReference>
<evidence type="ECO:0000256" key="4">
    <source>
        <dbReference type="ARBA" id="ARBA00022989"/>
    </source>
</evidence>
<protein>
    <submittedName>
        <fullName evidence="8">GtrA family protein</fullName>
    </submittedName>
</protein>